<keyword evidence="1" id="KW-0812">Transmembrane</keyword>
<accession>A0AAX6GB60</accession>
<protein>
    <recommendedName>
        <fullName evidence="4">Aminotransferase-like plant mobile domain-containing protein</fullName>
    </recommendedName>
</protein>
<evidence type="ECO:0000256" key="1">
    <source>
        <dbReference type="SAM" id="Phobius"/>
    </source>
</evidence>
<gene>
    <name evidence="2" type="ORF">M6B38_374980</name>
</gene>
<comment type="caution">
    <text evidence="2">The sequence shown here is derived from an EMBL/GenBank/DDBJ whole genome shotgun (WGS) entry which is preliminary data.</text>
</comment>
<feature type="transmembrane region" description="Helical" evidence="1">
    <location>
        <begin position="84"/>
        <end position="102"/>
    </location>
</feature>
<dbReference type="Proteomes" id="UP001140949">
    <property type="component" value="Unassembled WGS sequence"/>
</dbReference>
<proteinExistence type="predicted"/>
<evidence type="ECO:0000313" key="3">
    <source>
        <dbReference type="Proteomes" id="UP001140949"/>
    </source>
</evidence>
<evidence type="ECO:0008006" key="4">
    <source>
        <dbReference type="Google" id="ProtNLM"/>
    </source>
</evidence>
<name>A0AAX6GB60_IRIPA</name>
<sequence>MSNFVHFQSKDKLMKNLNGCVTLIQVWSYEHFPIGRPVSRISIDTHVFPKALRWITIAVDPAHCVHSVAPIYRGQFNSLQISEVNLIIIYSFIKLIMFYYLIIICPKIGSNGPGLYESLSF</sequence>
<reference evidence="2" key="1">
    <citation type="journal article" date="2023" name="GigaByte">
        <title>Genome assembly of the bearded iris, Iris pallida Lam.</title>
        <authorList>
            <person name="Bruccoleri R.E."/>
            <person name="Oakeley E.J."/>
            <person name="Faust A.M.E."/>
            <person name="Altorfer M."/>
            <person name="Dessus-Babus S."/>
            <person name="Burckhardt D."/>
            <person name="Oertli M."/>
            <person name="Naumann U."/>
            <person name="Petersen F."/>
            <person name="Wong J."/>
        </authorList>
    </citation>
    <scope>NUCLEOTIDE SEQUENCE</scope>
    <source>
        <strain evidence="2">GSM-AAB239-AS_SAM_17_03QT</strain>
    </source>
</reference>
<dbReference type="AlphaFoldDB" id="A0AAX6GB60"/>
<reference evidence="2" key="2">
    <citation type="submission" date="2023-04" db="EMBL/GenBank/DDBJ databases">
        <authorList>
            <person name="Bruccoleri R.E."/>
            <person name="Oakeley E.J."/>
            <person name="Faust A.-M."/>
            <person name="Dessus-Babus S."/>
            <person name="Altorfer M."/>
            <person name="Burckhardt D."/>
            <person name="Oertli M."/>
            <person name="Naumann U."/>
            <person name="Petersen F."/>
            <person name="Wong J."/>
        </authorList>
    </citation>
    <scope>NUCLEOTIDE SEQUENCE</scope>
    <source>
        <strain evidence="2">GSM-AAB239-AS_SAM_17_03QT</strain>
        <tissue evidence="2">Leaf</tissue>
    </source>
</reference>
<organism evidence="2 3">
    <name type="scientific">Iris pallida</name>
    <name type="common">Sweet iris</name>
    <dbReference type="NCBI Taxonomy" id="29817"/>
    <lineage>
        <taxon>Eukaryota</taxon>
        <taxon>Viridiplantae</taxon>
        <taxon>Streptophyta</taxon>
        <taxon>Embryophyta</taxon>
        <taxon>Tracheophyta</taxon>
        <taxon>Spermatophyta</taxon>
        <taxon>Magnoliopsida</taxon>
        <taxon>Liliopsida</taxon>
        <taxon>Asparagales</taxon>
        <taxon>Iridaceae</taxon>
        <taxon>Iridoideae</taxon>
        <taxon>Irideae</taxon>
        <taxon>Iris</taxon>
    </lineage>
</organism>
<evidence type="ECO:0000313" key="2">
    <source>
        <dbReference type="EMBL" id="KAJ6825950.1"/>
    </source>
</evidence>
<keyword evidence="1" id="KW-1133">Transmembrane helix</keyword>
<keyword evidence="1" id="KW-0472">Membrane</keyword>
<dbReference type="EMBL" id="JANAVB010021399">
    <property type="protein sequence ID" value="KAJ6825950.1"/>
    <property type="molecule type" value="Genomic_DNA"/>
</dbReference>
<keyword evidence="3" id="KW-1185">Reference proteome</keyword>